<dbReference type="AlphaFoldDB" id="A0A7G5EJ81"/>
<dbReference type="InterPro" id="IPR033900">
    <property type="entry name" value="Gram_neg_porin_domain"/>
</dbReference>
<comment type="subunit">
    <text evidence="2">Homotrimer.</text>
</comment>
<reference evidence="13 14" key="1">
    <citation type="journal article" date="2020" name="G3 (Bethesda)">
        <title>CeMbio - The Caenorhabditis elegans Microbiome Resource.</title>
        <authorList>
            <person name="Dirksen P."/>
            <person name="Assie A."/>
            <person name="Zimmermann J."/>
            <person name="Zhang F."/>
            <person name="Tietje A.M."/>
            <person name="Marsh S.A."/>
            <person name="Felix M.A."/>
            <person name="Shapira M."/>
            <person name="Kaleta C."/>
            <person name="Schulenburg H."/>
            <person name="Samuel B."/>
        </authorList>
    </citation>
    <scope>NUCLEOTIDE SEQUENCE [LARGE SCALE GENOMIC DNA]</scope>
    <source>
        <strain evidence="13 14">BIGb0172</strain>
    </source>
</reference>
<keyword evidence="6" id="KW-0732">Signal</keyword>
<dbReference type="Pfam" id="PF13609">
    <property type="entry name" value="Porin_4"/>
    <property type="match status" value="1"/>
</dbReference>
<dbReference type="GO" id="GO:0046930">
    <property type="term" value="C:pore complex"/>
    <property type="evidence" value="ECO:0007669"/>
    <property type="project" value="UniProtKB-KW"/>
</dbReference>
<dbReference type="PANTHER" id="PTHR34501">
    <property type="entry name" value="PROTEIN YDDL-RELATED"/>
    <property type="match status" value="1"/>
</dbReference>
<evidence type="ECO:0000313" key="13">
    <source>
        <dbReference type="EMBL" id="QMV74056.1"/>
    </source>
</evidence>
<dbReference type="EMBL" id="CP058554">
    <property type="protein sequence ID" value="QMV74056.1"/>
    <property type="molecule type" value="Genomic_DNA"/>
</dbReference>
<evidence type="ECO:0000256" key="7">
    <source>
        <dbReference type="ARBA" id="ARBA00023065"/>
    </source>
</evidence>
<keyword evidence="10" id="KW-0998">Cell outer membrane</keyword>
<feature type="region of interest" description="Disordered" evidence="11">
    <location>
        <begin position="1"/>
        <end position="26"/>
    </location>
</feature>
<evidence type="ECO:0000256" key="1">
    <source>
        <dbReference type="ARBA" id="ARBA00004571"/>
    </source>
</evidence>
<feature type="domain" description="Porin" evidence="12">
    <location>
        <begin position="38"/>
        <end position="376"/>
    </location>
</feature>
<keyword evidence="5" id="KW-0812">Transmembrane</keyword>
<keyword evidence="8" id="KW-0626">Porin</keyword>
<evidence type="ECO:0000256" key="11">
    <source>
        <dbReference type="SAM" id="MobiDB-lite"/>
    </source>
</evidence>
<keyword evidence="3" id="KW-0813">Transport</keyword>
<evidence type="ECO:0000259" key="12">
    <source>
        <dbReference type="Pfam" id="PF13609"/>
    </source>
</evidence>
<dbReference type="CDD" id="cd00342">
    <property type="entry name" value="gram_neg_porins"/>
    <property type="match status" value="1"/>
</dbReference>
<evidence type="ECO:0000313" key="14">
    <source>
        <dbReference type="Proteomes" id="UP000515240"/>
    </source>
</evidence>
<dbReference type="GO" id="GO:0015288">
    <property type="term" value="F:porin activity"/>
    <property type="evidence" value="ECO:0007669"/>
    <property type="project" value="UniProtKB-KW"/>
</dbReference>
<keyword evidence="9" id="KW-0472">Membrane</keyword>
<dbReference type="GO" id="GO:0009279">
    <property type="term" value="C:cell outer membrane"/>
    <property type="evidence" value="ECO:0007669"/>
    <property type="project" value="UniProtKB-SubCell"/>
</dbReference>
<proteinExistence type="predicted"/>
<dbReference type="InterPro" id="IPR050298">
    <property type="entry name" value="Gram-neg_bact_OMP"/>
</dbReference>
<keyword evidence="7" id="KW-0406">Ion transport</keyword>
<dbReference type="InterPro" id="IPR023614">
    <property type="entry name" value="Porin_dom_sf"/>
</dbReference>
<evidence type="ECO:0000256" key="8">
    <source>
        <dbReference type="ARBA" id="ARBA00023114"/>
    </source>
</evidence>
<evidence type="ECO:0000256" key="4">
    <source>
        <dbReference type="ARBA" id="ARBA00022452"/>
    </source>
</evidence>
<accession>A0A7G5EJ81</accession>
<evidence type="ECO:0000256" key="6">
    <source>
        <dbReference type="ARBA" id="ARBA00022729"/>
    </source>
</evidence>
<keyword evidence="4" id="KW-1134">Transmembrane beta strand</keyword>
<gene>
    <name evidence="13" type="ORF">HS961_15095</name>
</gene>
<keyword evidence="14" id="KW-1185">Reference proteome</keyword>
<evidence type="ECO:0000256" key="3">
    <source>
        <dbReference type="ARBA" id="ARBA00022448"/>
    </source>
</evidence>
<comment type="subcellular location">
    <subcellularLocation>
        <location evidence="1">Cell outer membrane</location>
        <topology evidence="1">Multi-pass membrane protein</topology>
    </subcellularLocation>
</comment>
<name>A0A7G5EJ81_9BURK</name>
<evidence type="ECO:0000256" key="5">
    <source>
        <dbReference type="ARBA" id="ARBA00022692"/>
    </source>
</evidence>
<dbReference type="Proteomes" id="UP000515240">
    <property type="component" value="Chromosome"/>
</dbReference>
<dbReference type="Gene3D" id="2.40.160.10">
    <property type="entry name" value="Porin"/>
    <property type="match status" value="1"/>
</dbReference>
<sequence length="402" mass="42406">MTEHAMPPSFFPPITSRSSEPPPPVRRACARLLPSLVALAAAVMAMPGQAQTSVRLYGTVDTAMGWTRVSGSPAQKGLLSGGQSDSLWGLQGRETLGGGSYAAFALEGGIDTAHGALDDLARPFNYQSWVGLGHSTWGELRLGRQYTVGQAFVSAIEVGSWKDFGLGALLRASDNYQVSRQISWRSPQWAGVQLGASYSFDTADAAAGDTAAVGGTDHKLYSLALRYEDGPWLLAASWEQASTVSPAGGVGRQPSAAQLGASYNLGVARLAAGWSRQRNGFVGRNGGDGPADLQAAGLQGLGPIEFIDGGRLDALYLGASIPVGHGELQLQWSQARPNWDWQDSGARAQTSQVVSLGYLHPLSLRTSLYAFVAHGRAYALDTALDASQPKVSRVAFGLNTRF</sequence>
<dbReference type="PANTHER" id="PTHR34501:SF9">
    <property type="entry name" value="MAJOR OUTER MEMBRANE PROTEIN P.IA"/>
    <property type="match status" value="1"/>
</dbReference>
<dbReference type="RefSeq" id="WP_182323338.1">
    <property type="nucleotide sequence ID" value="NZ_CP058554.1"/>
</dbReference>
<protein>
    <submittedName>
        <fullName evidence="13">Porin</fullName>
    </submittedName>
</protein>
<evidence type="ECO:0000256" key="9">
    <source>
        <dbReference type="ARBA" id="ARBA00023136"/>
    </source>
</evidence>
<evidence type="ECO:0000256" key="2">
    <source>
        <dbReference type="ARBA" id="ARBA00011233"/>
    </source>
</evidence>
<evidence type="ECO:0000256" key="10">
    <source>
        <dbReference type="ARBA" id="ARBA00023237"/>
    </source>
</evidence>
<dbReference type="GO" id="GO:0006811">
    <property type="term" value="P:monoatomic ion transport"/>
    <property type="evidence" value="ECO:0007669"/>
    <property type="project" value="UniProtKB-KW"/>
</dbReference>
<dbReference type="KEGG" id="cpis:HS961_15095"/>
<dbReference type="SUPFAM" id="SSF56935">
    <property type="entry name" value="Porins"/>
    <property type="match status" value="1"/>
</dbReference>
<organism evidence="13 14">
    <name type="scientific">Comamonas piscis</name>
    <dbReference type="NCBI Taxonomy" id="1562974"/>
    <lineage>
        <taxon>Bacteria</taxon>
        <taxon>Pseudomonadati</taxon>
        <taxon>Pseudomonadota</taxon>
        <taxon>Betaproteobacteria</taxon>
        <taxon>Burkholderiales</taxon>
        <taxon>Comamonadaceae</taxon>
        <taxon>Comamonas</taxon>
    </lineage>
</organism>